<dbReference type="eggNOG" id="COG0037">
    <property type="taxonomic scope" value="Bacteria"/>
</dbReference>
<evidence type="ECO:0000256" key="8">
    <source>
        <dbReference type="HAMAP-Rule" id="MF_01161"/>
    </source>
</evidence>
<evidence type="ECO:0000313" key="11">
    <source>
        <dbReference type="Proteomes" id="UP000002294"/>
    </source>
</evidence>
<feature type="binding site" evidence="8">
    <location>
        <begin position="28"/>
        <end position="33"/>
    </location>
    <ligand>
        <name>ATP</name>
        <dbReference type="ChEBI" id="CHEBI:30616"/>
    </ligand>
</feature>
<dbReference type="SUPFAM" id="SSF52402">
    <property type="entry name" value="Adenine nucleotide alpha hydrolases-like"/>
    <property type="match status" value="1"/>
</dbReference>
<dbReference type="PANTHER" id="PTHR43033:SF1">
    <property type="entry name" value="TRNA(ILE)-LYSIDINE SYNTHASE-RELATED"/>
    <property type="match status" value="1"/>
</dbReference>
<dbReference type="KEGG" id="apr:Apre_0622"/>
<proteinExistence type="inferred from homology"/>
<evidence type="ECO:0000256" key="6">
    <source>
        <dbReference type="ARBA" id="ARBA00022840"/>
    </source>
</evidence>
<dbReference type="InterPro" id="IPR012796">
    <property type="entry name" value="Lysidine-tRNA-synth_C"/>
</dbReference>
<reference evidence="10 11" key="1">
    <citation type="journal article" date="2009" name="Stand. Genomic Sci.">
        <title>Complete genome sequence of Anaerococcus prevotii type strain (PC1).</title>
        <authorList>
            <person name="Labutti K."/>
            <person name="Pukall R."/>
            <person name="Steenblock K."/>
            <person name="Glavina Del Rio T."/>
            <person name="Tice H."/>
            <person name="Copeland A."/>
            <person name="Cheng J.F."/>
            <person name="Lucas S."/>
            <person name="Chen F."/>
            <person name="Nolan M."/>
            <person name="Bruce D."/>
            <person name="Goodwin L."/>
            <person name="Pitluck S."/>
            <person name="Ivanova N."/>
            <person name="Mavromatis K."/>
            <person name="Ovchinnikova G."/>
            <person name="Pati A."/>
            <person name="Chen A."/>
            <person name="Palaniappan K."/>
            <person name="Land M."/>
            <person name="Hauser L."/>
            <person name="Chang Y.J."/>
            <person name="Jeffries C.D."/>
            <person name="Chain P."/>
            <person name="Saunders E."/>
            <person name="Brettin T."/>
            <person name="Detter J.C."/>
            <person name="Han C."/>
            <person name="Goker M."/>
            <person name="Bristow J."/>
            <person name="Eisen J.A."/>
            <person name="Markowitz V."/>
            <person name="Hugenholtz P."/>
            <person name="Kyrpides N.C."/>
            <person name="Klenk H.P."/>
            <person name="Lapidus A."/>
        </authorList>
    </citation>
    <scope>NUCLEOTIDE SEQUENCE [LARGE SCALE GENOMIC DNA]</scope>
    <source>
        <strain evidence="11">ATCC 9321 / DSM 20548 / JCM 6508 / NCTC 11806 / PC1</strain>
    </source>
</reference>
<dbReference type="Gene3D" id="3.40.50.620">
    <property type="entry name" value="HUPs"/>
    <property type="match status" value="1"/>
</dbReference>
<keyword evidence="11" id="KW-1185">Reference proteome</keyword>
<dbReference type="HAMAP" id="MF_01161">
    <property type="entry name" value="tRNA_Ile_lys_synt"/>
    <property type="match status" value="1"/>
</dbReference>
<dbReference type="Proteomes" id="UP000002294">
    <property type="component" value="Chromosome"/>
</dbReference>
<dbReference type="GO" id="GO:0005524">
    <property type="term" value="F:ATP binding"/>
    <property type="evidence" value="ECO:0007669"/>
    <property type="project" value="UniProtKB-UniRule"/>
</dbReference>
<dbReference type="HOGENOM" id="CLU_018869_0_1_9"/>
<comment type="function">
    <text evidence="8">Ligates lysine onto the cytidine present at position 34 of the AUA codon-specific tRNA(Ile) that contains the anticodon CAU, in an ATP-dependent manner. Cytidine is converted to lysidine, thus changing the amino acid specificity of the tRNA from methionine to isoleucine.</text>
</comment>
<dbReference type="InterPro" id="IPR011063">
    <property type="entry name" value="TilS/TtcA_N"/>
</dbReference>
<evidence type="ECO:0000259" key="9">
    <source>
        <dbReference type="SMART" id="SM00977"/>
    </source>
</evidence>
<gene>
    <name evidence="8" type="primary">tilS</name>
    <name evidence="10" type="ordered locus">Apre_0622</name>
</gene>
<dbReference type="GO" id="GO:0032267">
    <property type="term" value="F:tRNA(Ile)-lysidine synthase activity"/>
    <property type="evidence" value="ECO:0007669"/>
    <property type="project" value="UniProtKB-EC"/>
</dbReference>
<dbReference type="SUPFAM" id="SSF56037">
    <property type="entry name" value="PheT/TilS domain"/>
    <property type="match status" value="1"/>
</dbReference>
<comment type="similarity">
    <text evidence="8">Belongs to the tRNA(Ile)-lysidine synthase family.</text>
</comment>
<comment type="domain">
    <text evidence="8">The N-terminal region contains the highly conserved SGGXDS motif, predicted to be a P-loop motif involved in ATP binding.</text>
</comment>
<dbReference type="GO" id="GO:0006400">
    <property type="term" value="P:tRNA modification"/>
    <property type="evidence" value="ECO:0007669"/>
    <property type="project" value="UniProtKB-UniRule"/>
</dbReference>
<name>C7RGQ3_ANAPD</name>
<dbReference type="Pfam" id="PF01171">
    <property type="entry name" value="ATP_bind_3"/>
    <property type="match status" value="1"/>
</dbReference>
<dbReference type="Gene3D" id="3.50.40.10">
    <property type="entry name" value="Phenylalanyl-trna Synthetase, Chain B, domain 3"/>
    <property type="match status" value="1"/>
</dbReference>
<keyword evidence="6 8" id="KW-0067">ATP-binding</keyword>
<dbReference type="InterPro" id="IPR014729">
    <property type="entry name" value="Rossmann-like_a/b/a_fold"/>
</dbReference>
<evidence type="ECO:0000256" key="5">
    <source>
        <dbReference type="ARBA" id="ARBA00022741"/>
    </source>
</evidence>
<evidence type="ECO:0000256" key="7">
    <source>
        <dbReference type="ARBA" id="ARBA00048539"/>
    </source>
</evidence>
<evidence type="ECO:0000256" key="2">
    <source>
        <dbReference type="ARBA" id="ARBA00022490"/>
    </source>
</evidence>
<dbReference type="NCBIfam" id="TIGR02433">
    <property type="entry name" value="lysidine_TilS_C"/>
    <property type="match status" value="1"/>
</dbReference>
<evidence type="ECO:0000256" key="4">
    <source>
        <dbReference type="ARBA" id="ARBA00022694"/>
    </source>
</evidence>
<dbReference type="EC" id="6.3.4.19" evidence="8"/>
<evidence type="ECO:0000256" key="3">
    <source>
        <dbReference type="ARBA" id="ARBA00022598"/>
    </source>
</evidence>
<dbReference type="GO" id="GO:0005737">
    <property type="term" value="C:cytoplasm"/>
    <property type="evidence" value="ECO:0007669"/>
    <property type="project" value="UniProtKB-SubCell"/>
</dbReference>
<keyword evidence="4 8" id="KW-0819">tRNA processing</keyword>
<keyword evidence="5 8" id="KW-0547">Nucleotide-binding</keyword>
<evidence type="ECO:0000313" key="10">
    <source>
        <dbReference type="EMBL" id="ACV28664.1"/>
    </source>
</evidence>
<dbReference type="Gene3D" id="1.20.59.20">
    <property type="match status" value="1"/>
</dbReference>
<dbReference type="STRING" id="525919.Apre_0622"/>
<comment type="subcellular location">
    <subcellularLocation>
        <location evidence="1 8">Cytoplasm</location>
    </subcellularLocation>
</comment>
<dbReference type="SUPFAM" id="SSF82829">
    <property type="entry name" value="MesJ substrate recognition domain-like"/>
    <property type="match status" value="1"/>
</dbReference>
<comment type="catalytic activity">
    <reaction evidence="7 8">
        <text>cytidine(34) in tRNA(Ile2) + L-lysine + ATP = lysidine(34) in tRNA(Ile2) + AMP + diphosphate + H(+)</text>
        <dbReference type="Rhea" id="RHEA:43744"/>
        <dbReference type="Rhea" id="RHEA-COMP:10625"/>
        <dbReference type="Rhea" id="RHEA-COMP:10670"/>
        <dbReference type="ChEBI" id="CHEBI:15378"/>
        <dbReference type="ChEBI" id="CHEBI:30616"/>
        <dbReference type="ChEBI" id="CHEBI:32551"/>
        <dbReference type="ChEBI" id="CHEBI:33019"/>
        <dbReference type="ChEBI" id="CHEBI:82748"/>
        <dbReference type="ChEBI" id="CHEBI:83665"/>
        <dbReference type="ChEBI" id="CHEBI:456215"/>
        <dbReference type="EC" id="6.3.4.19"/>
    </reaction>
</comment>
<dbReference type="CDD" id="cd01992">
    <property type="entry name" value="TilS_N"/>
    <property type="match status" value="1"/>
</dbReference>
<dbReference type="OrthoDB" id="9807403at2"/>
<keyword evidence="2 8" id="KW-0963">Cytoplasm</keyword>
<dbReference type="InterPro" id="IPR012094">
    <property type="entry name" value="tRNA_Ile_lys_synt"/>
</dbReference>
<dbReference type="NCBIfam" id="TIGR02432">
    <property type="entry name" value="lysidine_TilS_N"/>
    <property type="match status" value="1"/>
</dbReference>
<dbReference type="InterPro" id="IPR012795">
    <property type="entry name" value="tRNA_Ile_lys_synt_N"/>
</dbReference>
<evidence type="ECO:0000256" key="1">
    <source>
        <dbReference type="ARBA" id="ARBA00004496"/>
    </source>
</evidence>
<feature type="domain" description="Lysidine-tRNA(Ile) synthetase C-terminal" evidence="9">
    <location>
        <begin position="378"/>
        <end position="450"/>
    </location>
</feature>
<organism evidence="10 11">
    <name type="scientific">Anaerococcus prevotii (strain ATCC 9321 / DSM 20548 / JCM 6508 / NCTC 11806 / PC1)</name>
    <name type="common">Peptostreptococcus prevotii</name>
    <name type="synonym">Peptococcus prevotii</name>
    <dbReference type="NCBI Taxonomy" id="525919"/>
    <lineage>
        <taxon>Bacteria</taxon>
        <taxon>Bacillati</taxon>
        <taxon>Bacillota</taxon>
        <taxon>Tissierellia</taxon>
        <taxon>Tissierellales</taxon>
        <taxon>Peptoniphilaceae</taxon>
        <taxon>Anaerococcus</taxon>
    </lineage>
</organism>
<protein>
    <recommendedName>
        <fullName evidence="8">tRNA(Ile)-lysidine synthase</fullName>
        <ecNumber evidence="8">6.3.4.19</ecNumber>
    </recommendedName>
    <alternativeName>
        <fullName evidence="8">tRNA(Ile)-2-lysyl-cytidine synthase</fullName>
    </alternativeName>
    <alternativeName>
        <fullName evidence="8">tRNA(Ile)-lysidine synthetase</fullName>
    </alternativeName>
</protein>
<dbReference type="SMART" id="SM00977">
    <property type="entry name" value="TilS_C"/>
    <property type="match status" value="1"/>
</dbReference>
<dbReference type="EMBL" id="CP001708">
    <property type="protein sequence ID" value="ACV28664.1"/>
    <property type="molecule type" value="Genomic_DNA"/>
</dbReference>
<dbReference type="RefSeq" id="WP_015777574.1">
    <property type="nucleotide sequence ID" value="NC_013171.1"/>
</dbReference>
<dbReference type="InterPro" id="IPR020825">
    <property type="entry name" value="Phe-tRNA_synthase-like_B3/B4"/>
</dbReference>
<dbReference type="Pfam" id="PF11734">
    <property type="entry name" value="TilS_C"/>
    <property type="match status" value="1"/>
</dbReference>
<dbReference type="PANTHER" id="PTHR43033">
    <property type="entry name" value="TRNA(ILE)-LYSIDINE SYNTHASE-RELATED"/>
    <property type="match status" value="1"/>
</dbReference>
<sequence length="456" mass="52847">MTIINKVRETIRANGLIEEGDTIIVGASGGPDSQFLIYALMELRKEMDFTIILAHLNHLHRKEANFDESLVEETAEKFALSFRKKAASMDAYAKKYGISSEDAGRRLRYEFFREIQKEYPKSKIAIAHNLDDQAETVLMRIIRGTGVEGLRAMDYRNGDIIRPILDIKKAMILDYLNSEQIPYAIDKTNFTTDYTRNKLRLDIIPKIEKINPNFKESLVKLSEIATDEISISDSYIKNIYEDIIIQRKIDFVSFDKEAFESQDKAIQSRLIRCAIGEIKKEIRDISKENIDNFLSLVDLANGKSIIKDDLVFLKSYKFYKMSLRKEDSQKKTGELTINIGEELSFGGKRIKISSVSDFQKKHGKNIEYFDMDKLTFPLSVRFRKNGDKFKPIGLGHRKKIKDFFIDMKVDKEKREKIPLILSENDIIWVTSFRSSEDYKLDPSTKNIIKIEVYDED</sequence>
<accession>C7RGQ3</accession>
<dbReference type="AlphaFoldDB" id="C7RGQ3"/>
<keyword evidence="3 8" id="KW-0436">Ligase</keyword>